<protein>
    <recommendedName>
        <fullName evidence="10 13">4-hydroxy-tetrahydrodipicolinate reductase</fullName>
        <shortName evidence="13">HTPA reductase</shortName>
        <ecNumber evidence="10 13">1.17.1.8</ecNumber>
    </recommendedName>
</protein>
<dbReference type="InterPro" id="IPR023940">
    <property type="entry name" value="DHDPR_bac"/>
</dbReference>
<dbReference type="GO" id="GO:0009089">
    <property type="term" value="P:lysine biosynthetic process via diaminopimelate"/>
    <property type="evidence" value="ECO:0007669"/>
    <property type="project" value="UniProtKB-UniRule"/>
</dbReference>
<dbReference type="Gene3D" id="3.30.360.10">
    <property type="entry name" value="Dihydrodipicolinate Reductase, domain 2"/>
    <property type="match status" value="1"/>
</dbReference>
<dbReference type="InterPro" id="IPR036291">
    <property type="entry name" value="NAD(P)-bd_dom_sf"/>
</dbReference>
<dbReference type="EC" id="1.17.1.8" evidence="10 13"/>
<comment type="pathway">
    <text evidence="9 13">Amino-acid biosynthesis; L-lysine biosynthesis via DAP pathway; (S)-tetrahydrodipicolinate from L-aspartate: step 4/4.</text>
</comment>
<dbReference type="SUPFAM" id="SSF55347">
    <property type="entry name" value="Glyceraldehyde-3-phosphate dehydrogenase-like, C-terminal domain"/>
    <property type="match status" value="1"/>
</dbReference>
<evidence type="ECO:0000256" key="4">
    <source>
        <dbReference type="ARBA" id="ARBA00022857"/>
    </source>
</evidence>
<comment type="catalytic activity">
    <reaction evidence="12 13">
        <text>(S)-2,3,4,5-tetrahydrodipicolinate + NAD(+) + H2O = (2S,4S)-4-hydroxy-2,3,4,5-tetrahydrodipicolinate + NADH + H(+)</text>
        <dbReference type="Rhea" id="RHEA:35323"/>
        <dbReference type="ChEBI" id="CHEBI:15377"/>
        <dbReference type="ChEBI" id="CHEBI:15378"/>
        <dbReference type="ChEBI" id="CHEBI:16845"/>
        <dbReference type="ChEBI" id="CHEBI:57540"/>
        <dbReference type="ChEBI" id="CHEBI:57945"/>
        <dbReference type="ChEBI" id="CHEBI:67139"/>
        <dbReference type="EC" id="1.17.1.8"/>
    </reaction>
</comment>
<dbReference type="EMBL" id="SLZW01000001">
    <property type="protein sequence ID" value="TCS64913.1"/>
    <property type="molecule type" value="Genomic_DNA"/>
</dbReference>
<feature type="binding site" evidence="13">
    <location>
        <begin position="121"/>
        <end position="124"/>
    </location>
    <ligand>
        <name>NAD(+)</name>
        <dbReference type="ChEBI" id="CHEBI:57540"/>
    </ligand>
</feature>
<evidence type="ECO:0000256" key="6">
    <source>
        <dbReference type="ARBA" id="ARBA00023002"/>
    </source>
</evidence>
<keyword evidence="8 13" id="KW-0457">Lysine biosynthesis</keyword>
<dbReference type="NCBIfam" id="TIGR00036">
    <property type="entry name" value="dapB"/>
    <property type="match status" value="1"/>
</dbReference>
<dbReference type="CDD" id="cd02274">
    <property type="entry name" value="DHDPR_N"/>
    <property type="match status" value="1"/>
</dbReference>
<dbReference type="FunFam" id="3.30.360.10:FF:000004">
    <property type="entry name" value="4-hydroxy-tetrahydrodipicolinate reductase"/>
    <property type="match status" value="1"/>
</dbReference>
<comment type="caution">
    <text evidence="13">Was originally thought to be a dihydrodipicolinate reductase (DHDPR), catalyzing the conversion of dihydrodipicolinate to tetrahydrodipicolinate. However, it was shown in E.coli that the substrate of the enzymatic reaction is not dihydrodipicolinate (DHDP) but in fact (2S,4S)-4-hydroxy-2,3,4,5-tetrahydrodipicolinic acid (HTPA), the product released by the DapA-catalyzed reaction.</text>
</comment>
<dbReference type="PROSITE" id="PS01298">
    <property type="entry name" value="DAPB"/>
    <property type="match status" value="1"/>
</dbReference>
<evidence type="ECO:0000313" key="17">
    <source>
        <dbReference type="Proteomes" id="UP000295304"/>
    </source>
</evidence>
<dbReference type="GO" id="GO:0019877">
    <property type="term" value="P:diaminopimelate biosynthetic process"/>
    <property type="evidence" value="ECO:0007669"/>
    <property type="project" value="UniProtKB-UniRule"/>
</dbReference>
<evidence type="ECO:0000256" key="11">
    <source>
        <dbReference type="ARBA" id="ARBA00049080"/>
    </source>
</evidence>
<evidence type="ECO:0000256" key="10">
    <source>
        <dbReference type="ARBA" id="ARBA00038983"/>
    </source>
</evidence>
<evidence type="ECO:0000256" key="2">
    <source>
        <dbReference type="ARBA" id="ARBA00022490"/>
    </source>
</evidence>
<dbReference type="Pfam" id="PF05173">
    <property type="entry name" value="DapB_C"/>
    <property type="match status" value="1"/>
</dbReference>
<dbReference type="UniPathway" id="UPA00034">
    <property type="reaction ID" value="UER00018"/>
</dbReference>
<evidence type="ECO:0000256" key="9">
    <source>
        <dbReference type="ARBA" id="ARBA00037922"/>
    </source>
</evidence>
<evidence type="ECO:0000313" key="16">
    <source>
        <dbReference type="EMBL" id="TCS64913.1"/>
    </source>
</evidence>
<gene>
    <name evidence="13" type="primary">dapB</name>
    <name evidence="16" type="ORF">EDD55_101244</name>
</gene>
<feature type="active site" description="Proton donor" evidence="13">
    <location>
        <position position="158"/>
    </location>
</feature>
<dbReference type="GO" id="GO:0051287">
    <property type="term" value="F:NAD binding"/>
    <property type="evidence" value="ECO:0007669"/>
    <property type="project" value="UniProtKB-UniRule"/>
</dbReference>
<dbReference type="AlphaFoldDB" id="A0A4R3JHS8"/>
<dbReference type="GO" id="GO:0016726">
    <property type="term" value="F:oxidoreductase activity, acting on CH or CH2 groups, NAD or NADP as acceptor"/>
    <property type="evidence" value="ECO:0007669"/>
    <property type="project" value="UniProtKB-UniRule"/>
</dbReference>
<dbReference type="RefSeq" id="WP_132937650.1">
    <property type="nucleotide sequence ID" value="NZ_CP119676.1"/>
</dbReference>
<dbReference type="Proteomes" id="UP000295304">
    <property type="component" value="Unassembled WGS sequence"/>
</dbReference>
<evidence type="ECO:0000259" key="15">
    <source>
        <dbReference type="Pfam" id="PF05173"/>
    </source>
</evidence>
<keyword evidence="2 13" id="KW-0963">Cytoplasm</keyword>
<evidence type="ECO:0000256" key="13">
    <source>
        <dbReference type="HAMAP-Rule" id="MF_00102"/>
    </source>
</evidence>
<evidence type="ECO:0000259" key="14">
    <source>
        <dbReference type="Pfam" id="PF01113"/>
    </source>
</evidence>
<keyword evidence="6 13" id="KW-0560">Oxidoreductase</keyword>
<dbReference type="GO" id="GO:0005737">
    <property type="term" value="C:cytoplasm"/>
    <property type="evidence" value="ECO:0007669"/>
    <property type="project" value="UniProtKB-SubCell"/>
</dbReference>
<dbReference type="PANTHER" id="PTHR20836:SF0">
    <property type="entry name" value="4-HYDROXY-TETRAHYDRODIPICOLINATE REDUCTASE 1, CHLOROPLASTIC-RELATED"/>
    <property type="match status" value="1"/>
</dbReference>
<evidence type="ECO:0000256" key="8">
    <source>
        <dbReference type="ARBA" id="ARBA00023154"/>
    </source>
</evidence>
<feature type="active site" description="Proton donor/acceptor" evidence="13">
    <location>
        <position position="154"/>
    </location>
</feature>
<dbReference type="PANTHER" id="PTHR20836">
    <property type="entry name" value="DIHYDRODIPICOLINATE REDUCTASE"/>
    <property type="match status" value="1"/>
</dbReference>
<feature type="binding site" evidence="13">
    <location>
        <position position="33"/>
    </location>
    <ligand>
        <name>NAD(+)</name>
        <dbReference type="ChEBI" id="CHEBI:57540"/>
    </ligand>
</feature>
<feature type="binding site" evidence="13">
    <location>
        <begin position="7"/>
        <end position="12"/>
    </location>
    <ligand>
        <name>NAD(+)</name>
        <dbReference type="ChEBI" id="CHEBI:57540"/>
    </ligand>
</feature>
<dbReference type="HAMAP" id="MF_00102">
    <property type="entry name" value="DapB"/>
    <property type="match status" value="1"/>
</dbReference>
<sequence>MKIGIVGAAGRMGRMLVEVCLETEGADLIGGVDRADHPELGADLGALAGRGEIGAPLGADSEALFAAADVVIDFTFPEATARHGAMAAALGAALVVGTTGLDPDQQRAIDDAARRVAVLQAANYSLGVNLLQGLVAQTAAVLGPEFDIEIVEMHHRHKVDAPSGTALALGRSAAKGRGVDLDRVADKVRDGIVGPRQSGHIGFATLRGGDVVGDHSVIFAGDGERIELTHKASARTVFARGAVQGAMWCAAQRPGLYSMAHVLGFK</sequence>
<feature type="binding site" evidence="13">
    <location>
        <position position="155"/>
    </location>
    <ligand>
        <name>(S)-2,3,4,5-tetrahydrodipicolinate</name>
        <dbReference type="ChEBI" id="CHEBI:16845"/>
    </ligand>
</feature>
<dbReference type="InterPro" id="IPR022663">
    <property type="entry name" value="DapB_C"/>
</dbReference>
<dbReference type="InterPro" id="IPR022664">
    <property type="entry name" value="DapB_N_CS"/>
</dbReference>
<dbReference type="GO" id="GO:0050661">
    <property type="term" value="F:NADP binding"/>
    <property type="evidence" value="ECO:0007669"/>
    <property type="project" value="UniProtKB-UniRule"/>
</dbReference>
<evidence type="ECO:0000256" key="1">
    <source>
        <dbReference type="ARBA" id="ARBA00006642"/>
    </source>
</evidence>
<keyword evidence="5 13" id="KW-0220">Diaminopimelate biosynthesis</keyword>
<proteinExistence type="inferred from homology"/>
<keyword evidence="7 13" id="KW-0520">NAD</keyword>
<dbReference type="OrthoDB" id="9790352at2"/>
<accession>A0A4R3JHS8</accession>
<organism evidence="16 17">
    <name type="scientific">Varunaivibrio sulfuroxidans</name>
    <dbReference type="NCBI Taxonomy" id="1773489"/>
    <lineage>
        <taxon>Bacteria</taxon>
        <taxon>Pseudomonadati</taxon>
        <taxon>Pseudomonadota</taxon>
        <taxon>Alphaproteobacteria</taxon>
        <taxon>Rhodospirillales</taxon>
        <taxon>Magnetovibrionaceae</taxon>
        <taxon>Varunaivibrio</taxon>
    </lineage>
</organism>
<evidence type="ECO:0000256" key="7">
    <source>
        <dbReference type="ARBA" id="ARBA00023027"/>
    </source>
</evidence>
<keyword evidence="3 13" id="KW-0028">Amino-acid biosynthesis</keyword>
<feature type="binding site" evidence="13">
    <location>
        <begin position="164"/>
        <end position="165"/>
    </location>
    <ligand>
        <name>(S)-2,3,4,5-tetrahydrodipicolinate</name>
        <dbReference type="ChEBI" id="CHEBI:16845"/>
    </ligand>
</feature>
<name>A0A4R3JHS8_9PROT</name>
<dbReference type="Gene3D" id="3.40.50.720">
    <property type="entry name" value="NAD(P)-binding Rossmann-like Domain"/>
    <property type="match status" value="1"/>
</dbReference>
<keyword evidence="4 13" id="KW-0521">NADP</keyword>
<dbReference type="GO" id="GO:0008839">
    <property type="term" value="F:4-hydroxy-tetrahydrodipicolinate reductase"/>
    <property type="evidence" value="ECO:0007669"/>
    <property type="project" value="UniProtKB-UniRule"/>
</dbReference>
<feature type="binding site" evidence="13">
    <location>
        <begin position="97"/>
        <end position="99"/>
    </location>
    <ligand>
        <name>NAD(+)</name>
        <dbReference type="ChEBI" id="CHEBI:57540"/>
    </ligand>
</feature>
<comment type="subunit">
    <text evidence="13">Homotetramer.</text>
</comment>
<dbReference type="SUPFAM" id="SSF51735">
    <property type="entry name" value="NAD(P)-binding Rossmann-fold domains"/>
    <property type="match status" value="1"/>
</dbReference>
<evidence type="ECO:0000256" key="3">
    <source>
        <dbReference type="ARBA" id="ARBA00022605"/>
    </source>
</evidence>
<comment type="caution">
    <text evidence="16">The sequence shown here is derived from an EMBL/GenBank/DDBJ whole genome shotgun (WGS) entry which is preliminary data.</text>
</comment>
<dbReference type="PIRSF" id="PIRSF000161">
    <property type="entry name" value="DHPR"/>
    <property type="match status" value="1"/>
</dbReference>
<feature type="domain" description="Dihydrodipicolinate reductase N-terminal" evidence="14">
    <location>
        <begin position="1"/>
        <end position="124"/>
    </location>
</feature>
<feature type="binding site" evidence="13">
    <location>
        <position position="34"/>
    </location>
    <ligand>
        <name>NADP(+)</name>
        <dbReference type="ChEBI" id="CHEBI:58349"/>
    </ligand>
</feature>
<feature type="domain" description="Dihydrodipicolinate reductase C-terminal" evidence="15">
    <location>
        <begin position="127"/>
        <end position="263"/>
    </location>
</feature>
<keyword evidence="17" id="KW-1185">Reference proteome</keyword>
<reference evidence="16 17" key="1">
    <citation type="submission" date="2019-03" db="EMBL/GenBank/DDBJ databases">
        <title>Genomic Encyclopedia of Type Strains, Phase IV (KMG-IV): sequencing the most valuable type-strain genomes for metagenomic binning, comparative biology and taxonomic classification.</title>
        <authorList>
            <person name="Goeker M."/>
        </authorList>
    </citation>
    <scope>NUCLEOTIDE SEQUENCE [LARGE SCALE GENOMIC DNA]</scope>
    <source>
        <strain evidence="16 17">DSM 101688</strain>
    </source>
</reference>
<comment type="subcellular location">
    <subcellularLocation>
        <location evidence="13">Cytoplasm</location>
    </subcellularLocation>
</comment>
<evidence type="ECO:0000256" key="5">
    <source>
        <dbReference type="ARBA" id="ARBA00022915"/>
    </source>
</evidence>
<evidence type="ECO:0000256" key="12">
    <source>
        <dbReference type="ARBA" id="ARBA00049396"/>
    </source>
</evidence>
<comment type="catalytic activity">
    <reaction evidence="11 13">
        <text>(S)-2,3,4,5-tetrahydrodipicolinate + NADP(+) + H2O = (2S,4S)-4-hydroxy-2,3,4,5-tetrahydrodipicolinate + NADPH + H(+)</text>
        <dbReference type="Rhea" id="RHEA:35331"/>
        <dbReference type="ChEBI" id="CHEBI:15377"/>
        <dbReference type="ChEBI" id="CHEBI:15378"/>
        <dbReference type="ChEBI" id="CHEBI:16845"/>
        <dbReference type="ChEBI" id="CHEBI:57783"/>
        <dbReference type="ChEBI" id="CHEBI:58349"/>
        <dbReference type="ChEBI" id="CHEBI:67139"/>
        <dbReference type="EC" id="1.17.1.8"/>
    </reaction>
</comment>
<comment type="similarity">
    <text evidence="1 13">Belongs to the DapB family.</text>
</comment>
<dbReference type="InterPro" id="IPR000846">
    <property type="entry name" value="DapB_N"/>
</dbReference>
<comment type="function">
    <text evidence="13">Catalyzes the conversion of 4-hydroxy-tetrahydrodipicolinate (HTPA) to tetrahydrodipicolinate.</text>
</comment>
<dbReference type="Pfam" id="PF01113">
    <property type="entry name" value="DapB_N"/>
    <property type="match status" value="1"/>
</dbReference>